<keyword evidence="11" id="KW-1185">Reference proteome</keyword>
<evidence type="ECO:0000256" key="4">
    <source>
        <dbReference type="ARBA" id="ARBA00022792"/>
    </source>
</evidence>
<evidence type="ECO:0000256" key="2">
    <source>
        <dbReference type="ARBA" id="ARBA00008444"/>
    </source>
</evidence>
<dbReference type="GO" id="GO:0045039">
    <property type="term" value="P:protein insertion into mitochondrial inner membrane"/>
    <property type="evidence" value="ECO:0007669"/>
    <property type="project" value="UniProtKB-UniRule"/>
</dbReference>
<reference evidence="10 11" key="2">
    <citation type="submission" date="2018-10" db="EMBL/GenBank/DDBJ databases">
        <authorList>
            <consortium name="Pathogen Informatics"/>
        </authorList>
    </citation>
    <scope>NUCLEOTIDE SEQUENCE [LARGE SCALE GENOMIC DNA]</scope>
</reference>
<evidence type="ECO:0000256" key="9">
    <source>
        <dbReference type="RuleBase" id="RU367038"/>
    </source>
</evidence>
<dbReference type="GO" id="GO:0042721">
    <property type="term" value="C:TIM22 mitochondrial import inner membrane insertion complex"/>
    <property type="evidence" value="ECO:0007669"/>
    <property type="project" value="UniProtKB-UniRule"/>
</dbReference>
<dbReference type="AlphaFoldDB" id="A0A0N4VPW8"/>
<feature type="transmembrane region" description="Helical" evidence="9">
    <location>
        <begin position="194"/>
        <end position="212"/>
    </location>
</feature>
<organism evidence="12">
    <name type="scientific">Enterobius vermicularis</name>
    <name type="common">Human pinworm</name>
    <dbReference type="NCBI Taxonomy" id="51028"/>
    <lineage>
        <taxon>Eukaryota</taxon>
        <taxon>Metazoa</taxon>
        <taxon>Ecdysozoa</taxon>
        <taxon>Nematoda</taxon>
        <taxon>Chromadorea</taxon>
        <taxon>Rhabditida</taxon>
        <taxon>Spirurina</taxon>
        <taxon>Oxyuridomorpha</taxon>
        <taxon>Oxyuroidea</taxon>
        <taxon>Oxyuridae</taxon>
        <taxon>Enterobius</taxon>
    </lineage>
</organism>
<dbReference type="PANTHER" id="PTHR14110">
    <property type="entry name" value="MITOCHONDRIAL IMPORT INNER MEMBRANE TRANSLOCASE SUBUNIT TIM22"/>
    <property type="match status" value="1"/>
</dbReference>
<evidence type="ECO:0000256" key="7">
    <source>
        <dbReference type="ARBA" id="ARBA00023136"/>
    </source>
</evidence>
<comment type="subcellular location">
    <subcellularLocation>
        <location evidence="1 9">Mitochondrion inner membrane</location>
        <topology evidence="1 9">Multi-pass membrane protein</topology>
    </subcellularLocation>
</comment>
<dbReference type="STRING" id="51028.A0A0N4VPW8"/>
<keyword evidence="9" id="KW-0811">Translocation</keyword>
<evidence type="ECO:0000256" key="8">
    <source>
        <dbReference type="ARBA" id="ARBA00024713"/>
    </source>
</evidence>
<evidence type="ECO:0000256" key="3">
    <source>
        <dbReference type="ARBA" id="ARBA00022692"/>
    </source>
</evidence>
<evidence type="ECO:0000313" key="10">
    <source>
        <dbReference type="EMBL" id="VDD97463.1"/>
    </source>
</evidence>
<dbReference type="GO" id="GO:0008320">
    <property type="term" value="F:protein transmembrane transporter activity"/>
    <property type="evidence" value="ECO:0007669"/>
    <property type="project" value="UniProtKB-UniRule"/>
</dbReference>
<comment type="function">
    <text evidence="8 9">Essential core component of the TIM22 complex, a complex that mediates the import and insertion of multi-pass transmembrane proteins into the mitochondrial inner membrane. In the TIM22 complex, it constitutes the voltage-activated and signal-gated channel. Forms a twin-pore translocase that uses the membrane potential as external driving force in 2 voltage-dependent steps.</text>
</comment>
<dbReference type="GO" id="GO:0030943">
    <property type="term" value="F:mitochondrion targeting sequence binding"/>
    <property type="evidence" value="ECO:0007669"/>
    <property type="project" value="TreeGrafter"/>
</dbReference>
<keyword evidence="5 9" id="KW-1133">Transmembrane helix</keyword>
<keyword evidence="9" id="KW-0813">Transport</keyword>
<evidence type="ECO:0000256" key="1">
    <source>
        <dbReference type="ARBA" id="ARBA00004448"/>
    </source>
</evidence>
<dbReference type="PANTHER" id="PTHR14110:SF0">
    <property type="entry name" value="MITOCHONDRIAL IMPORT INNER MEMBRANE TRANSLOCASE SUBUNIT TIM22"/>
    <property type="match status" value="1"/>
</dbReference>
<comment type="similarity">
    <text evidence="2 9">Belongs to the Tim17/Tim22/Tim23 family.</text>
</comment>
<dbReference type="WBParaSite" id="EVEC_0001306001-mRNA-1">
    <property type="protein sequence ID" value="EVEC_0001306001-mRNA-1"/>
    <property type="gene ID" value="EVEC_0001306001"/>
</dbReference>
<evidence type="ECO:0000313" key="12">
    <source>
        <dbReference type="WBParaSite" id="EVEC_0001306001-mRNA-1"/>
    </source>
</evidence>
<feature type="transmembrane region" description="Helical" evidence="9">
    <location>
        <begin position="88"/>
        <end position="109"/>
    </location>
</feature>
<protein>
    <recommendedName>
        <fullName evidence="9">Mitochondrial import inner membrane translocase subunit TIM22</fullName>
    </recommendedName>
</protein>
<gene>
    <name evidence="10" type="ORF">EVEC_LOCUS12214</name>
</gene>
<keyword evidence="3 9" id="KW-0812">Transmembrane</keyword>
<dbReference type="EMBL" id="UXUI01013777">
    <property type="protein sequence ID" value="VDD97463.1"/>
    <property type="molecule type" value="Genomic_DNA"/>
</dbReference>
<evidence type="ECO:0000256" key="6">
    <source>
        <dbReference type="ARBA" id="ARBA00023128"/>
    </source>
</evidence>
<keyword evidence="4 9" id="KW-0999">Mitochondrion inner membrane</keyword>
<keyword evidence="9" id="KW-0653">Protein transport</keyword>
<evidence type="ECO:0000256" key="5">
    <source>
        <dbReference type="ARBA" id="ARBA00022989"/>
    </source>
</evidence>
<name>A0A0N4VPW8_ENTVE</name>
<accession>A0A0N4VPW8</accession>
<dbReference type="Pfam" id="PF02466">
    <property type="entry name" value="Tim17"/>
    <property type="match status" value="1"/>
</dbReference>
<dbReference type="Proteomes" id="UP000274131">
    <property type="component" value="Unassembled WGS sequence"/>
</dbReference>
<sequence length="214" mass="23663">METTLNRSFRFDELFGNPFAPKREETQKAQPDEFVYQPSAYCRLMDEMIGQQSRPWNPRRTPTIPKQTLSLPPMSPQELMLSRVMENCVFKSVVAGVLGYALGVGLGLFTASVDPSMSMVGGDPSKPLTLKQTWIEMKGRMKSYGKNFASIGVLFAGTECLLETYRARSDWKNGTYSGGIVGGLLGLRAGVKPALFGAAGFAAFSTLIDYYMRR</sequence>
<dbReference type="OrthoDB" id="75343at2759"/>
<comment type="subunit">
    <text evidence="9">Component of the TIM22 complex.</text>
</comment>
<proteinExistence type="inferred from homology"/>
<keyword evidence="7 9" id="KW-0472">Membrane</keyword>
<evidence type="ECO:0000313" key="11">
    <source>
        <dbReference type="Proteomes" id="UP000274131"/>
    </source>
</evidence>
<dbReference type="InterPro" id="IPR039175">
    <property type="entry name" value="TIM22"/>
</dbReference>
<keyword evidence="6 9" id="KW-0496">Mitochondrion</keyword>
<reference evidence="12" key="1">
    <citation type="submission" date="2017-02" db="UniProtKB">
        <authorList>
            <consortium name="WormBaseParasite"/>
        </authorList>
    </citation>
    <scope>IDENTIFICATION</scope>
</reference>